<proteinExistence type="predicted"/>
<sequence>MPLSSFADIPKTLSIQGQVDDINQGTGLQGNFDVRFTLYDLSGRSTQYMNLGNAYVDPTGSGASVIWTSIINVAFDNGLYSAQLGANIPFPDDAFISENEVLGIQISDDDELAPRMTLNAIPFAIRANISSNVDGDITPRSVSIADEWGNAMLVIDENGQWQGHSAGLTGAQGPKGDKGDNGAAGVAGSAGAQGPKGDKGDNGIAGVAGSAGAQGPKGDKGDNGIAGVAGIAGAQGPKGDKGDDGVAGAQGPKGDKGDTGAGGLSGSNGLPGLVGSSVVSTKQCTSGTTCSCDANTLLIGGGAACSKNQYLYKSQPIINSKTSWEATCEVFSTGADADPVSINLLCATDNDA</sequence>
<feature type="compositionally biased region" description="Low complexity" evidence="1">
    <location>
        <begin position="225"/>
        <end position="237"/>
    </location>
</feature>
<feature type="compositionally biased region" description="Low complexity" evidence="1">
    <location>
        <begin position="183"/>
        <end position="193"/>
    </location>
</feature>
<dbReference type="Proteomes" id="UP000032749">
    <property type="component" value="Chromosome"/>
</dbReference>
<feature type="region of interest" description="Disordered" evidence="1">
    <location>
        <begin position="164"/>
        <end position="268"/>
    </location>
</feature>
<keyword evidence="3" id="KW-1185">Reference proteome</keyword>
<evidence type="ECO:0000313" key="2">
    <source>
        <dbReference type="EMBL" id="CCK77585.1"/>
    </source>
</evidence>
<protein>
    <submittedName>
        <fullName evidence="2">Uncharacterized protein</fullName>
    </submittedName>
</protein>
<reference evidence="2 3" key="1">
    <citation type="journal article" date="2013" name="Nat. Commun.">
        <title>Genome sequence and functional genomic analysis of the oil-degrading bacterium Oleispira antarctica.</title>
        <authorList>
            <person name="Kube M."/>
            <person name="Chernikova T.N."/>
            <person name="Al-Ramahi Y."/>
            <person name="Beloqui A."/>
            <person name="Lopez-Cortez N."/>
            <person name="Guazzaroni M.E."/>
            <person name="Heipieper H.J."/>
            <person name="Klages S."/>
            <person name="Kotsyurbenko O.R."/>
            <person name="Langer I."/>
            <person name="Nechitaylo T.Y."/>
            <person name="Lunsdorf H."/>
            <person name="Fernandez M."/>
            <person name="Juarez S."/>
            <person name="Ciordia S."/>
            <person name="Singer A."/>
            <person name="Kagan O."/>
            <person name="Egorova O."/>
            <person name="Petit P.A."/>
            <person name="Stogios P."/>
            <person name="Kim Y."/>
            <person name="Tchigvintsev A."/>
            <person name="Flick R."/>
            <person name="Denaro R."/>
            <person name="Genovese M."/>
            <person name="Albar J.P."/>
            <person name="Reva O.N."/>
            <person name="Martinez-Gomariz M."/>
            <person name="Tran H."/>
            <person name="Ferrer M."/>
            <person name="Savchenko A."/>
            <person name="Yakunin A.F."/>
            <person name="Yakimov M.M."/>
            <person name="Golyshina O.V."/>
            <person name="Reinhardt R."/>
            <person name="Golyshin P.N."/>
        </authorList>
    </citation>
    <scope>NUCLEOTIDE SEQUENCE [LARGE SCALE GENOMIC DNA]</scope>
</reference>
<dbReference type="AlphaFoldDB" id="R4YRN9"/>
<dbReference type="Pfam" id="PF01391">
    <property type="entry name" value="Collagen"/>
    <property type="match status" value="1"/>
</dbReference>
<dbReference type="PATRIC" id="fig|698738.3.peg.3547"/>
<dbReference type="STRING" id="698738.OLEAN_C34090"/>
<organism evidence="2 3">
    <name type="scientific">Oleispira antarctica RB-8</name>
    <dbReference type="NCBI Taxonomy" id="698738"/>
    <lineage>
        <taxon>Bacteria</taxon>
        <taxon>Pseudomonadati</taxon>
        <taxon>Pseudomonadota</taxon>
        <taxon>Gammaproteobacteria</taxon>
        <taxon>Oceanospirillales</taxon>
        <taxon>Oceanospirillaceae</taxon>
        <taxon>Oleispira</taxon>
    </lineage>
</organism>
<dbReference type="PANTHER" id="PTHR24637">
    <property type="entry name" value="COLLAGEN"/>
    <property type="match status" value="1"/>
</dbReference>
<dbReference type="KEGG" id="oai:OLEAN_C34090"/>
<gene>
    <name evidence="2" type="ORF">OLEAN_C34090</name>
</gene>
<evidence type="ECO:0000313" key="3">
    <source>
        <dbReference type="Proteomes" id="UP000032749"/>
    </source>
</evidence>
<dbReference type="InterPro" id="IPR008160">
    <property type="entry name" value="Collagen"/>
</dbReference>
<accession>R4YRN9</accession>
<name>R4YRN9_OLEAN</name>
<dbReference type="EMBL" id="FO203512">
    <property type="protein sequence ID" value="CCK77585.1"/>
    <property type="molecule type" value="Genomic_DNA"/>
</dbReference>
<evidence type="ECO:0000256" key="1">
    <source>
        <dbReference type="SAM" id="MobiDB-lite"/>
    </source>
</evidence>
<dbReference type="HOGENOM" id="CLU_787171_0_0_6"/>